<feature type="compositionally biased region" description="Polar residues" evidence="1">
    <location>
        <begin position="23"/>
        <end position="33"/>
    </location>
</feature>
<reference evidence="2 3" key="1">
    <citation type="submission" date="2017-01" db="EMBL/GenBank/DDBJ databases">
        <authorList>
            <person name="Mah S.A."/>
            <person name="Swanson W.J."/>
            <person name="Moy G.W."/>
            <person name="Vacquier V.D."/>
        </authorList>
    </citation>
    <scope>NUCLEOTIDE SEQUENCE [LARGE SCALE GENOMIC DNA]</scope>
    <source>
        <strain evidence="2 3">DSM 29590</strain>
    </source>
</reference>
<dbReference type="OrthoDB" id="513552at2"/>
<name>A0A1N7EQ38_9RHOB</name>
<accession>A0A1N7EQ38</accession>
<dbReference type="EMBL" id="FTNV01000001">
    <property type="protein sequence ID" value="SIR90223.1"/>
    <property type="molecule type" value="Genomic_DNA"/>
</dbReference>
<protein>
    <recommendedName>
        <fullName evidence="4">DUF4112 domain-containing protein</fullName>
    </recommendedName>
</protein>
<dbReference type="PANTHER" id="PTHR35519">
    <property type="entry name" value="MEMBRANE PROTEINS"/>
    <property type="match status" value="1"/>
</dbReference>
<evidence type="ECO:0000313" key="2">
    <source>
        <dbReference type="EMBL" id="SIR90223.1"/>
    </source>
</evidence>
<dbReference type="Proteomes" id="UP000186019">
    <property type="component" value="Unassembled WGS sequence"/>
</dbReference>
<dbReference type="AlphaFoldDB" id="A0A1N7EQ38"/>
<dbReference type="PANTHER" id="PTHR35519:SF2">
    <property type="entry name" value="PH DOMAIN PROTEIN"/>
    <property type="match status" value="1"/>
</dbReference>
<gene>
    <name evidence="2" type="ORF">SAMN05421666_0436</name>
</gene>
<evidence type="ECO:0008006" key="4">
    <source>
        <dbReference type="Google" id="ProtNLM"/>
    </source>
</evidence>
<dbReference type="Pfam" id="PF13430">
    <property type="entry name" value="DUF4112"/>
    <property type="match status" value="1"/>
</dbReference>
<dbReference type="InterPro" id="IPR025187">
    <property type="entry name" value="DUF4112"/>
</dbReference>
<evidence type="ECO:0000313" key="3">
    <source>
        <dbReference type="Proteomes" id="UP000186019"/>
    </source>
</evidence>
<organism evidence="2 3">
    <name type="scientific">Roseovarius nanhaiticus</name>
    <dbReference type="NCBI Taxonomy" id="573024"/>
    <lineage>
        <taxon>Bacteria</taxon>
        <taxon>Pseudomonadati</taxon>
        <taxon>Pseudomonadota</taxon>
        <taxon>Alphaproteobacteria</taxon>
        <taxon>Rhodobacterales</taxon>
        <taxon>Roseobacteraceae</taxon>
        <taxon>Roseovarius</taxon>
    </lineage>
</organism>
<evidence type="ECO:0000256" key="1">
    <source>
        <dbReference type="SAM" id="MobiDB-lite"/>
    </source>
</evidence>
<keyword evidence="3" id="KW-1185">Reference proteome</keyword>
<feature type="region of interest" description="Disordered" evidence="1">
    <location>
        <begin position="1"/>
        <end position="33"/>
    </location>
</feature>
<sequence length="150" mass="16371">MPYISSDQGDRAVRRPDELAGDTSPQSADPNRPQTAVLRDLERIDTVARLMDAQFRLPLVGTRIGLDGLIGLVPGIGDVAVMLPPLWMIQRGWQHGARRRTLVRMTMNSGIDLVIGAIPLVGDLFDIGYKANLRNATLLRGDLTRASSAD</sequence>
<proteinExistence type="predicted"/>
<feature type="compositionally biased region" description="Basic and acidic residues" evidence="1">
    <location>
        <begin position="8"/>
        <end position="18"/>
    </location>
</feature>
<dbReference type="STRING" id="573024.SAMN05216208_1699"/>